<proteinExistence type="predicted"/>
<dbReference type="EMBL" id="CAJVPW010059519">
    <property type="protein sequence ID" value="CAG8779636.1"/>
    <property type="molecule type" value="Genomic_DNA"/>
</dbReference>
<evidence type="ECO:0000313" key="2">
    <source>
        <dbReference type="Proteomes" id="UP000789366"/>
    </source>
</evidence>
<name>A0ACA9R7E9_9GLOM</name>
<protein>
    <submittedName>
        <fullName evidence="1">4235_t:CDS:1</fullName>
    </submittedName>
</protein>
<sequence>PELEDRLPRHTSVWGQKVLIEWKSAPKVCFYCDQTGHIKRDCPQFKEVLKVKRSYENHRVVKQNKGDTDSDNLTFSENNPYINVEERSKGDKVVREEDTNDKENDTMSVSGDENLESMIENERTAMGNNNVMQNAEKVADNKEDKETSLTTVMDNGEPQTSDDGFTTVTYKKHKPKVRDDSHKPYIKKRRGAESSVNRTGSNKKQ</sequence>
<dbReference type="Proteomes" id="UP000789366">
    <property type="component" value="Unassembled WGS sequence"/>
</dbReference>
<organism evidence="1 2">
    <name type="scientific">Cetraspora pellucida</name>
    <dbReference type="NCBI Taxonomy" id="1433469"/>
    <lineage>
        <taxon>Eukaryota</taxon>
        <taxon>Fungi</taxon>
        <taxon>Fungi incertae sedis</taxon>
        <taxon>Mucoromycota</taxon>
        <taxon>Glomeromycotina</taxon>
        <taxon>Glomeromycetes</taxon>
        <taxon>Diversisporales</taxon>
        <taxon>Gigasporaceae</taxon>
        <taxon>Cetraspora</taxon>
    </lineage>
</organism>
<feature type="non-terminal residue" evidence="1">
    <location>
        <position position="1"/>
    </location>
</feature>
<reference evidence="1" key="1">
    <citation type="submission" date="2021-06" db="EMBL/GenBank/DDBJ databases">
        <authorList>
            <person name="Kallberg Y."/>
            <person name="Tangrot J."/>
            <person name="Rosling A."/>
        </authorList>
    </citation>
    <scope>NUCLEOTIDE SEQUENCE</scope>
    <source>
        <strain evidence="1">28 12/20/2015</strain>
    </source>
</reference>
<keyword evidence="2" id="KW-1185">Reference proteome</keyword>
<accession>A0ACA9R7E9</accession>
<evidence type="ECO:0000313" key="1">
    <source>
        <dbReference type="EMBL" id="CAG8779636.1"/>
    </source>
</evidence>
<comment type="caution">
    <text evidence="1">The sequence shown here is derived from an EMBL/GenBank/DDBJ whole genome shotgun (WGS) entry which is preliminary data.</text>
</comment>
<gene>
    <name evidence="1" type="ORF">SPELUC_LOCUS16315</name>
</gene>